<dbReference type="Proteomes" id="UP001309299">
    <property type="component" value="Unassembled WGS sequence"/>
</dbReference>
<feature type="transmembrane region" description="Helical" evidence="6">
    <location>
        <begin position="115"/>
        <end position="140"/>
    </location>
</feature>
<proteinExistence type="predicted"/>
<comment type="subcellular location">
    <subcellularLocation>
        <location evidence="1">Cell membrane</location>
        <topology evidence="1">Multi-pass membrane protein</topology>
    </subcellularLocation>
</comment>
<dbReference type="InterPro" id="IPR036259">
    <property type="entry name" value="MFS_trans_sf"/>
</dbReference>
<dbReference type="SUPFAM" id="SSF103473">
    <property type="entry name" value="MFS general substrate transporter"/>
    <property type="match status" value="1"/>
</dbReference>
<evidence type="ECO:0000256" key="1">
    <source>
        <dbReference type="ARBA" id="ARBA00004651"/>
    </source>
</evidence>
<keyword evidence="5 6" id="KW-0472">Membrane</keyword>
<dbReference type="PANTHER" id="PTHR23513:SF17">
    <property type="entry name" value="MEMBRANE PROTEIN"/>
    <property type="match status" value="1"/>
</dbReference>
<name>A0AB35XGW8_9ACTN</name>
<evidence type="ECO:0000256" key="2">
    <source>
        <dbReference type="ARBA" id="ARBA00022475"/>
    </source>
</evidence>
<comment type="caution">
    <text evidence="7">The sequence shown here is derived from an EMBL/GenBank/DDBJ whole genome shotgun (WGS) entry which is preliminary data.</text>
</comment>
<accession>A0AB35XGW8</accession>
<evidence type="ECO:0000256" key="3">
    <source>
        <dbReference type="ARBA" id="ARBA00022692"/>
    </source>
</evidence>
<feature type="transmembrane region" description="Helical" evidence="6">
    <location>
        <begin position="83"/>
        <end position="103"/>
    </location>
</feature>
<organism evidence="7 8">
    <name type="scientific">Cutibacterium avidum</name>
    <dbReference type="NCBI Taxonomy" id="33010"/>
    <lineage>
        <taxon>Bacteria</taxon>
        <taxon>Bacillati</taxon>
        <taxon>Actinomycetota</taxon>
        <taxon>Actinomycetes</taxon>
        <taxon>Propionibacteriales</taxon>
        <taxon>Propionibacteriaceae</taxon>
        <taxon>Cutibacterium</taxon>
    </lineage>
</organism>
<evidence type="ECO:0000313" key="7">
    <source>
        <dbReference type="EMBL" id="MEH1545708.1"/>
    </source>
</evidence>
<feature type="transmembrane region" description="Helical" evidence="6">
    <location>
        <begin position="186"/>
        <end position="204"/>
    </location>
</feature>
<feature type="transmembrane region" description="Helical" evidence="6">
    <location>
        <begin position="314"/>
        <end position="332"/>
    </location>
</feature>
<gene>
    <name evidence="7" type="ORF">V7F78_01475</name>
</gene>
<evidence type="ECO:0000256" key="6">
    <source>
        <dbReference type="SAM" id="Phobius"/>
    </source>
</evidence>
<evidence type="ECO:0000256" key="4">
    <source>
        <dbReference type="ARBA" id="ARBA00022989"/>
    </source>
</evidence>
<dbReference type="CDD" id="cd06173">
    <property type="entry name" value="MFS_MefA_like"/>
    <property type="match status" value="1"/>
</dbReference>
<evidence type="ECO:0000256" key="5">
    <source>
        <dbReference type="ARBA" id="ARBA00023136"/>
    </source>
</evidence>
<feature type="transmembrane region" description="Helical" evidence="6">
    <location>
        <begin position="241"/>
        <end position="264"/>
    </location>
</feature>
<feature type="transmembrane region" description="Helical" evidence="6">
    <location>
        <begin position="405"/>
        <end position="423"/>
    </location>
</feature>
<dbReference type="GO" id="GO:0005886">
    <property type="term" value="C:plasma membrane"/>
    <property type="evidence" value="ECO:0007669"/>
    <property type="project" value="UniProtKB-SubCell"/>
</dbReference>
<keyword evidence="3 6" id="KW-0812">Transmembrane</keyword>
<feature type="transmembrane region" description="Helical" evidence="6">
    <location>
        <begin position="372"/>
        <end position="393"/>
    </location>
</feature>
<feature type="transmembrane region" description="Helical" evidence="6">
    <location>
        <begin position="152"/>
        <end position="174"/>
    </location>
</feature>
<dbReference type="PANTHER" id="PTHR23513">
    <property type="entry name" value="INTEGRAL MEMBRANE EFFLUX PROTEIN-RELATED"/>
    <property type="match status" value="1"/>
</dbReference>
<sequence>MFWQNLRHLWRRHDFRRILGVRVATQAADGTLQVGMASYVLLSPEQQPDAWSITMVLAITLLPFSIIGPFISVVLDRWSRQRILVYTDGLRCLIAIGLGILVWDGARDRPSHLALLVGLLIAMSLNRFLLTALVAGLEYTIDKRDYLTASSIMPTIGPLGLMIGAVVAAAVRMIAGHYMPVHHADTIIFCISAVLFAISVALGLQFSRRELGPPLLDRSQTLRAVAEDVVDGFRYLGKVPLVGNSLTLIGAQRALFGVYSVAMILGYRNRFHVQSDINGAMADMTIWAVAMGAGFVLSAGFMPMLVHGLGMRKALISLLVGTAVIQAFPGAIPNRWGLLVAGFLIGLFAQSLKAGVDTICQAHVSDGYKGRVFIAYDMVYNALFVGGSALAALVLPVHGLSGPHMIGLALSYLVVAGIFILATRAQGDDVFDKGSAMGGLPTGSPEE</sequence>
<evidence type="ECO:0000313" key="8">
    <source>
        <dbReference type="Proteomes" id="UP001309299"/>
    </source>
</evidence>
<feature type="transmembrane region" description="Helical" evidence="6">
    <location>
        <begin position="50"/>
        <end position="71"/>
    </location>
</feature>
<feature type="transmembrane region" description="Helical" evidence="6">
    <location>
        <begin position="284"/>
        <end position="302"/>
    </location>
</feature>
<dbReference type="RefSeq" id="WP_016666636.1">
    <property type="nucleotide sequence ID" value="NZ_CABKSM010000001.1"/>
</dbReference>
<dbReference type="AlphaFoldDB" id="A0AB35XGW8"/>
<dbReference type="Gene3D" id="1.20.1250.20">
    <property type="entry name" value="MFS general substrate transporter like domains"/>
    <property type="match status" value="1"/>
</dbReference>
<protein>
    <submittedName>
        <fullName evidence="7">MFS transporter</fullName>
    </submittedName>
</protein>
<keyword evidence="4 6" id="KW-1133">Transmembrane helix</keyword>
<dbReference type="EMBL" id="JBAKUA010000002">
    <property type="protein sequence ID" value="MEH1545708.1"/>
    <property type="molecule type" value="Genomic_DNA"/>
</dbReference>
<keyword evidence="2" id="KW-1003">Cell membrane</keyword>
<feature type="transmembrane region" description="Helical" evidence="6">
    <location>
        <begin position="338"/>
        <end position="360"/>
    </location>
</feature>
<reference evidence="7" key="1">
    <citation type="submission" date="2024-02" db="EMBL/GenBank/DDBJ databases">
        <title>Bacterial skin colonization with Propionibacterium avidum as a risk factor for Periprosthetic Joint Infections - a single-center prospective study.</title>
        <authorList>
            <person name="Achermann Y."/>
        </authorList>
    </citation>
    <scope>NUCLEOTIDE SEQUENCE</scope>
    <source>
        <strain evidence="7">PAVI-2017310195</strain>
    </source>
</reference>